<gene>
    <name evidence="1" type="ORF">CLV98_1416</name>
</gene>
<comment type="caution">
    <text evidence="1">The sequence shown here is derived from an EMBL/GenBank/DDBJ whole genome shotgun (WGS) entry which is preliminary data.</text>
</comment>
<dbReference type="Proteomes" id="UP000245880">
    <property type="component" value="Unassembled WGS sequence"/>
</dbReference>
<accession>A0A316A1P2</accession>
<reference evidence="1 2" key="1">
    <citation type="submission" date="2018-03" db="EMBL/GenBank/DDBJ databases">
        <title>Genomic Encyclopedia of Archaeal and Bacterial Type Strains, Phase II (KMG-II): from individual species to whole genera.</title>
        <authorList>
            <person name="Goeker M."/>
        </authorList>
    </citation>
    <scope>NUCLEOTIDE SEQUENCE [LARGE SCALE GENOMIC DNA]</scope>
    <source>
        <strain evidence="1 2">DSM 100346</strain>
    </source>
</reference>
<evidence type="ECO:0000313" key="2">
    <source>
        <dbReference type="Proteomes" id="UP000245880"/>
    </source>
</evidence>
<dbReference type="EMBL" id="QGDT01000041">
    <property type="protein sequence ID" value="PWJ50624.1"/>
    <property type="molecule type" value="Genomic_DNA"/>
</dbReference>
<name>A0A316A1P2_9BACT</name>
<sequence>MQLVTFKVKSTSFTHLELSLLNLAKTEIQKGCTLKNLALSLTKELESWRGKIAKYRNAPTQIITQSRLISLAHHGKVLVEFHPLA</sequence>
<proteinExistence type="predicted"/>
<dbReference type="AlphaFoldDB" id="A0A316A1P2"/>
<protein>
    <submittedName>
        <fullName evidence="1">Uncharacterized protein</fullName>
    </submittedName>
</protein>
<dbReference type="RefSeq" id="WP_109678466.1">
    <property type="nucleotide sequence ID" value="NZ_QGDT01000041.1"/>
</dbReference>
<keyword evidence="2" id="KW-1185">Reference proteome</keyword>
<evidence type="ECO:0000313" key="1">
    <source>
        <dbReference type="EMBL" id="PWJ50624.1"/>
    </source>
</evidence>
<organism evidence="1 2">
    <name type="scientific">Dyadobacter jejuensis</name>
    <dbReference type="NCBI Taxonomy" id="1082580"/>
    <lineage>
        <taxon>Bacteria</taxon>
        <taxon>Pseudomonadati</taxon>
        <taxon>Bacteroidota</taxon>
        <taxon>Cytophagia</taxon>
        <taxon>Cytophagales</taxon>
        <taxon>Spirosomataceae</taxon>
        <taxon>Dyadobacter</taxon>
    </lineage>
</organism>